<evidence type="ECO:0000313" key="4">
    <source>
        <dbReference type="EMBL" id="CRG87289.1"/>
    </source>
</evidence>
<feature type="region of interest" description="Disordered" evidence="2">
    <location>
        <begin position="1"/>
        <end position="72"/>
    </location>
</feature>
<dbReference type="OrthoDB" id="4161332at2759"/>
<dbReference type="Pfam" id="PF04082">
    <property type="entry name" value="Fungal_trans"/>
    <property type="match status" value="1"/>
</dbReference>
<dbReference type="Proteomes" id="UP000054383">
    <property type="component" value="Unassembled WGS sequence"/>
</dbReference>
<dbReference type="OMA" id="CFYREAW"/>
<feature type="compositionally biased region" description="Basic residues" evidence="2">
    <location>
        <begin position="10"/>
        <end position="20"/>
    </location>
</feature>
<evidence type="ECO:0000259" key="3">
    <source>
        <dbReference type="SMART" id="SM00906"/>
    </source>
</evidence>
<gene>
    <name evidence="4" type="ORF">PISL3812_04306</name>
</gene>
<dbReference type="STRING" id="28573.A0A0U1LV80"/>
<organism evidence="4 5">
    <name type="scientific">Talaromyces islandicus</name>
    <name type="common">Penicillium islandicum</name>
    <dbReference type="NCBI Taxonomy" id="28573"/>
    <lineage>
        <taxon>Eukaryota</taxon>
        <taxon>Fungi</taxon>
        <taxon>Dikarya</taxon>
        <taxon>Ascomycota</taxon>
        <taxon>Pezizomycotina</taxon>
        <taxon>Eurotiomycetes</taxon>
        <taxon>Eurotiomycetidae</taxon>
        <taxon>Eurotiales</taxon>
        <taxon>Trichocomaceae</taxon>
        <taxon>Talaromyces</taxon>
        <taxon>Talaromyces sect. Islandici</taxon>
    </lineage>
</organism>
<dbReference type="PANTHER" id="PTHR47425">
    <property type="entry name" value="FARB-RELATED"/>
    <property type="match status" value="1"/>
</dbReference>
<dbReference type="InterPro" id="IPR007219">
    <property type="entry name" value="XnlR_reg_dom"/>
</dbReference>
<proteinExistence type="predicted"/>
<dbReference type="SMART" id="SM00906">
    <property type="entry name" value="Fungal_trans"/>
    <property type="match status" value="1"/>
</dbReference>
<dbReference type="AlphaFoldDB" id="A0A0U1LV80"/>
<dbReference type="PANTHER" id="PTHR47425:SF3">
    <property type="entry name" value="ZN(II)2CYS6 TRANSCRIPTION FACTOR (EUROFUNG)"/>
    <property type="match status" value="1"/>
</dbReference>
<evidence type="ECO:0000256" key="2">
    <source>
        <dbReference type="SAM" id="MobiDB-lite"/>
    </source>
</evidence>
<dbReference type="EMBL" id="CVMT01000003">
    <property type="protein sequence ID" value="CRG87289.1"/>
    <property type="molecule type" value="Genomic_DNA"/>
</dbReference>
<evidence type="ECO:0000313" key="5">
    <source>
        <dbReference type="Proteomes" id="UP000054383"/>
    </source>
</evidence>
<feature type="compositionally biased region" description="Basic and acidic residues" evidence="2">
    <location>
        <begin position="34"/>
        <end position="45"/>
    </location>
</feature>
<dbReference type="GO" id="GO:0003677">
    <property type="term" value="F:DNA binding"/>
    <property type="evidence" value="ECO:0007669"/>
    <property type="project" value="InterPro"/>
</dbReference>
<reference evidence="4 5" key="1">
    <citation type="submission" date="2015-04" db="EMBL/GenBank/DDBJ databases">
        <authorList>
            <person name="Syromyatnikov M.Y."/>
            <person name="Popov V.N."/>
        </authorList>
    </citation>
    <scope>NUCLEOTIDE SEQUENCE [LARGE SCALE GENOMIC DNA]</scope>
    <source>
        <strain evidence="4">WF-38-12</strain>
    </source>
</reference>
<dbReference type="CDD" id="cd12148">
    <property type="entry name" value="fungal_TF_MHR"/>
    <property type="match status" value="1"/>
</dbReference>
<keyword evidence="5" id="KW-1185">Reference proteome</keyword>
<evidence type="ECO:0000256" key="1">
    <source>
        <dbReference type="ARBA" id="ARBA00023242"/>
    </source>
</evidence>
<dbReference type="GO" id="GO:0006351">
    <property type="term" value="P:DNA-templated transcription"/>
    <property type="evidence" value="ECO:0007669"/>
    <property type="project" value="InterPro"/>
</dbReference>
<name>A0A0U1LV80_TALIS</name>
<sequence length="621" mass="70934">MSAASPAKSVLHRSAQHQHQHQPGLVTPSPVTRSSRERLDVEERSLLQQSDHLLQTPATGGATTTSGPTTSNAPFLPFTSHFSLYDHATPETPQVSRPGTPVFGDPRGIALVAEICKPSDSTNSGHFPLPRAKVHCLAEEELSYLRLKGVFWFPETPICDALVRAYFHYVHPFFPIIDVGSFLTTYESAKPDELGIHLLWSVFLAATHFLDDDVVRAAGFQSRKDMKRSMYQKSKALYDMQYEPSKTKLIQAVLLMGFWYPDTEDRLGPWHWIGVAISLCQTSGLHRIPDLVTGAHLSKYRETWQTLWWACVYRETWFSIGQGKPMRINFDDCDTEMPTATNYELTAEIPHTVRTKYLPAEMNRLSQLWVDLLKLTVALAKVISTYYRARKKIQRGPFDTIEQQILACCQSQTGLEQSNDHVLNLHIRHFELYANCVLLMFYRPFLVKPRAHKPDETFQQLCSVLKQKAQAAAARFNMILVQLITEDMIGLLQGMVCMALIPPMQVHLLNITSKKPLLQQLGHHQMEICMTVVNELRKTYFGAEVVYRLFRNAQKQMQTSDNRSGEDTPMQSHFDTSTTWLTQYTTDEFDNLNDIDPVSVMWNSFSWEESYRDEFAVFDGD</sequence>
<protein>
    <submittedName>
        <fullName evidence="4">Cutinase transcription factor 1 alpha</fullName>
    </submittedName>
</protein>
<dbReference type="GO" id="GO:0008270">
    <property type="term" value="F:zinc ion binding"/>
    <property type="evidence" value="ECO:0007669"/>
    <property type="project" value="InterPro"/>
</dbReference>
<feature type="domain" description="Xylanolytic transcriptional activator regulatory" evidence="3">
    <location>
        <begin position="269"/>
        <end position="344"/>
    </location>
</feature>
<keyword evidence="1" id="KW-0539">Nucleus</keyword>
<accession>A0A0U1LV80</accession>
<dbReference type="InterPro" id="IPR052761">
    <property type="entry name" value="Fungal_Detox/Toxin_TFs"/>
</dbReference>
<feature type="compositionally biased region" description="Low complexity" evidence="2">
    <location>
        <begin position="56"/>
        <end position="71"/>
    </location>
</feature>